<name>A0A655XKP5_VIBCL</name>
<dbReference type="Proteomes" id="UP000041770">
    <property type="component" value="Unassembled WGS sequence"/>
</dbReference>
<proteinExistence type="predicted"/>
<gene>
    <name evidence="1" type="ORF">ERS013200_00721</name>
</gene>
<dbReference type="EMBL" id="CWQY01000003">
    <property type="protein sequence ID" value="CSC16106.1"/>
    <property type="molecule type" value="Genomic_DNA"/>
</dbReference>
<evidence type="ECO:0000313" key="1">
    <source>
        <dbReference type="EMBL" id="CSC16106.1"/>
    </source>
</evidence>
<organism evidence="1 2">
    <name type="scientific">Vibrio cholerae</name>
    <dbReference type="NCBI Taxonomy" id="666"/>
    <lineage>
        <taxon>Bacteria</taxon>
        <taxon>Pseudomonadati</taxon>
        <taxon>Pseudomonadota</taxon>
        <taxon>Gammaproteobacteria</taxon>
        <taxon>Vibrionales</taxon>
        <taxon>Vibrionaceae</taxon>
        <taxon>Vibrio</taxon>
    </lineage>
</organism>
<accession>A0A655XKP5</accession>
<sequence>MMRPSCSVIEQNEQPPKQPRMMLTEVLIMSYAGIFASPYLGCGTRA</sequence>
<protein>
    <submittedName>
        <fullName evidence="1">Uncharacterized protein</fullName>
    </submittedName>
</protein>
<dbReference type="AlphaFoldDB" id="A0A655XKP5"/>
<reference evidence="1 2" key="1">
    <citation type="submission" date="2015-07" db="EMBL/GenBank/DDBJ databases">
        <authorList>
            <consortium name="Pathogen Informatics"/>
        </authorList>
    </citation>
    <scope>NUCLEOTIDE SEQUENCE [LARGE SCALE GENOMIC DNA]</scope>
    <source>
        <strain evidence="1 2">A316</strain>
    </source>
</reference>
<evidence type="ECO:0000313" key="2">
    <source>
        <dbReference type="Proteomes" id="UP000041770"/>
    </source>
</evidence>